<dbReference type="Pfam" id="PF14542">
    <property type="entry name" value="Acetyltransf_CG"/>
    <property type="match status" value="1"/>
</dbReference>
<dbReference type="Proteomes" id="UP000318380">
    <property type="component" value="Unassembled WGS sequence"/>
</dbReference>
<keyword evidence="3" id="KW-1185">Reference proteome</keyword>
<dbReference type="RefSeq" id="WP_145810884.1">
    <property type="nucleotide sequence ID" value="NZ_VIVK01000001.1"/>
</dbReference>
<dbReference type="InterPro" id="IPR045057">
    <property type="entry name" value="Gcn5-rel_NAT"/>
</dbReference>
<sequence length="97" mass="11130">MDNEFRVVDNPSLHRYEARDADDNLMGFVDYRRTERAIVFRHAETLPEYQGRGVAGRIAGQSLDEARAAGLRVKPACPFYLDYLSKHPEYADLVEAR</sequence>
<dbReference type="AlphaFoldDB" id="A0A561BYG4"/>
<dbReference type="PANTHER" id="PTHR31435">
    <property type="entry name" value="PROTEIN NATD1"/>
    <property type="match status" value="1"/>
</dbReference>
<evidence type="ECO:0000259" key="1">
    <source>
        <dbReference type="PROSITE" id="PS51729"/>
    </source>
</evidence>
<gene>
    <name evidence="2" type="ORF">FB561_5072</name>
</gene>
<dbReference type="PROSITE" id="PS51729">
    <property type="entry name" value="GNAT_YJDJ"/>
    <property type="match status" value="1"/>
</dbReference>
<feature type="domain" description="N-acetyltransferase" evidence="1">
    <location>
        <begin position="8"/>
        <end position="95"/>
    </location>
</feature>
<dbReference type="Gene3D" id="3.40.630.30">
    <property type="match status" value="1"/>
</dbReference>
<dbReference type="EMBL" id="VIVK01000001">
    <property type="protein sequence ID" value="TWD83903.1"/>
    <property type="molecule type" value="Genomic_DNA"/>
</dbReference>
<dbReference type="InterPro" id="IPR016181">
    <property type="entry name" value="Acyl_CoA_acyltransferase"/>
</dbReference>
<dbReference type="PANTHER" id="PTHR31435:SF10">
    <property type="entry name" value="BSR4717 PROTEIN"/>
    <property type="match status" value="1"/>
</dbReference>
<proteinExistence type="predicted"/>
<protein>
    <recommendedName>
        <fullName evidence="1">N-acetyltransferase domain-containing protein</fullName>
    </recommendedName>
</protein>
<name>A0A561BYG4_9ACTN</name>
<evidence type="ECO:0000313" key="3">
    <source>
        <dbReference type="Proteomes" id="UP000318380"/>
    </source>
</evidence>
<evidence type="ECO:0000313" key="2">
    <source>
        <dbReference type="EMBL" id="TWD83903.1"/>
    </source>
</evidence>
<comment type="caution">
    <text evidence="2">The sequence shown here is derived from an EMBL/GenBank/DDBJ whole genome shotgun (WGS) entry which is preliminary data.</text>
</comment>
<dbReference type="InterPro" id="IPR031165">
    <property type="entry name" value="GNAT_YJDJ"/>
</dbReference>
<accession>A0A561BYG4</accession>
<dbReference type="SUPFAM" id="SSF55729">
    <property type="entry name" value="Acyl-CoA N-acyltransferases (Nat)"/>
    <property type="match status" value="1"/>
</dbReference>
<organism evidence="2 3">
    <name type="scientific">Kribbella amoyensis</name>
    <dbReference type="NCBI Taxonomy" id="996641"/>
    <lineage>
        <taxon>Bacteria</taxon>
        <taxon>Bacillati</taxon>
        <taxon>Actinomycetota</taxon>
        <taxon>Actinomycetes</taxon>
        <taxon>Propionibacteriales</taxon>
        <taxon>Kribbellaceae</taxon>
        <taxon>Kribbella</taxon>
    </lineage>
</organism>
<dbReference type="OrthoDB" id="5405911at2"/>
<reference evidence="2 3" key="1">
    <citation type="submission" date="2019-06" db="EMBL/GenBank/DDBJ databases">
        <title>Sequencing the genomes of 1000 actinobacteria strains.</title>
        <authorList>
            <person name="Klenk H.-P."/>
        </authorList>
    </citation>
    <scope>NUCLEOTIDE SEQUENCE [LARGE SCALE GENOMIC DNA]</scope>
    <source>
        <strain evidence="2 3">DSM 24683</strain>
    </source>
</reference>